<dbReference type="OrthoDB" id="9132148at2"/>
<organism evidence="4 5">
    <name type="scientific">Polynucleobacter duraquae</name>
    <dbReference type="NCBI Taxonomy" id="1835254"/>
    <lineage>
        <taxon>Bacteria</taxon>
        <taxon>Pseudomonadati</taxon>
        <taxon>Pseudomonadota</taxon>
        <taxon>Betaproteobacteria</taxon>
        <taxon>Burkholderiales</taxon>
        <taxon>Burkholderiaceae</taxon>
        <taxon>Polynucleobacter</taxon>
    </lineage>
</organism>
<keyword evidence="5" id="KW-1185">Reference proteome</keyword>
<feature type="chain" id="PRO_5002416553" evidence="2">
    <location>
        <begin position="32"/>
        <end position="252"/>
    </location>
</feature>
<keyword evidence="2" id="KW-0732">Signal</keyword>
<dbReference type="HOGENOM" id="CLU_096459_0_0_4"/>
<dbReference type="SUPFAM" id="SSF55961">
    <property type="entry name" value="Bet v1-like"/>
    <property type="match status" value="1"/>
</dbReference>
<evidence type="ECO:0000259" key="3">
    <source>
        <dbReference type="Pfam" id="PF03364"/>
    </source>
</evidence>
<dbReference type="EMBL" id="CP007501">
    <property type="protein sequence ID" value="AKD25207.1"/>
    <property type="molecule type" value="Genomic_DNA"/>
</dbReference>
<proteinExistence type="inferred from homology"/>
<dbReference type="STRING" id="1835254.CL55_00008740"/>
<feature type="domain" description="Coenzyme Q-binding protein COQ10 START" evidence="3">
    <location>
        <begin position="112"/>
        <end position="225"/>
    </location>
</feature>
<protein>
    <submittedName>
        <fullName evidence="4">Polyketide cyclase / dehydrase and lipid transport</fullName>
    </submittedName>
</protein>
<gene>
    <name evidence="4" type="ORF">CL55_00008740</name>
</gene>
<feature type="signal peptide" evidence="2">
    <location>
        <begin position="1"/>
        <end position="31"/>
    </location>
</feature>
<dbReference type="InterPro" id="IPR023393">
    <property type="entry name" value="START-like_dom_sf"/>
</dbReference>
<dbReference type="KEGG" id="pdq:CL55_00008740"/>
<evidence type="ECO:0000256" key="2">
    <source>
        <dbReference type="SAM" id="SignalP"/>
    </source>
</evidence>
<evidence type="ECO:0000313" key="4">
    <source>
        <dbReference type="EMBL" id="AKD25207.1"/>
    </source>
</evidence>
<evidence type="ECO:0000313" key="5">
    <source>
        <dbReference type="Proteomes" id="UP000061135"/>
    </source>
</evidence>
<evidence type="ECO:0000256" key="1">
    <source>
        <dbReference type="ARBA" id="ARBA00008918"/>
    </source>
</evidence>
<reference evidence="4 5" key="1">
    <citation type="submission" date="2014-03" db="EMBL/GenBank/DDBJ databases">
        <title>Genome of Polynucleobacter strain MWH-MoK4.</title>
        <authorList>
            <person name="Hahn M.W."/>
        </authorList>
    </citation>
    <scope>NUCLEOTIDE SEQUENCE [LARGE SCALE GENOMIC DNA]</scope>
    <source>
        <strain evidence="4 5">MWH-MoK4</strain>
    </source>
</reference>
<dbReference type="Proteomes" id="UP000061135">
    <property type="component" value="Chromosome"/>
</dbReference>
<dbReference type="RefSeq" id="WP_052728758.1">
    <property type="nucleotide sequence ID" value="NZ_CP007501.1"/>
</dbReference>
<dbReference type="AlphaFoldDB" id="A0A0E3ZL71"/>
<sequence length="252" mass="28849">MRLIKTNIQFQAKFLSLIRVPMIFMSLPVFSQNTQHGVRTFNWIDAMKEMLLRGFHTIHSGSPVFKILFTLMALILSPYSRADQSSSPYDLKVSIDRVGAGFSIEASYIASVSQCEAYTFLTDYEDVRMTPGLIESKVKKREGNKVTIERLIEERVLLFPLRMHSVLEYTEQLNQGLNFVQTKGDSKVYSGSWRLKTGDKGVQVRYQAFLEPNSSVPKGVIEYFMKNNMQKSFENIAQAMDKNRDTLSLACR</sequence>
<dbReference type="Pfam" id="PF03364">
    <property type="entry name" value="Polyketide_cyc"/>
    <property type="match status" value="1"/>
</dbReference>
<dbReference type="Gene3D" id="3.30.530.20">
    <property type="match status" value="1"/>
</dbReference>
<dbReference type="InterPro" id="IPR005031">
    <property type="entry name" value="COQ10_START"/>
</dbReference>
<comment type="similarity">
    <text evidence="1">Belongs to the ribosome association toxin RatA family.</text>
</comment>
<dbReference type="PATRIC" id="fig|576611.7.peg.888"/>
<name>A0A0E3ZL71_9BURK</name>
<accession>A0A0E3ZL71</accession>